<dbReference type="CAZy" id="CBM12">
    <property type="family name" value="Carbohydrate-Binding Module Family 12"/>
</dbReference>
<evidence type="ECO:0000313" key="7">
    <source>
        <dbReference type="EMBL" id="ADD42389.1"/>
    </source>
</evidence>
<feature type="region of interest" description="Disordered" evidence="5">
    <location>
        <begin position="1"/>
        <end position="23"/>
    </location>
</feature>
<dbReference type="InterPro" id="IPR003610">
    <property type="entry name" value="CBM5/12"/>
</dbReference>
<keyword evidence="2" id="KW-0378">Hydrolase</keyword>
<dbReference type="PROSITE" id="PS51318">
    <property type="entry name" value="TAT"/>
    <property type="match status" value="1"/>
</dbReference>
<dbReference type="Pfam" id="PF02839">
    <property type="entry name" value="CBM_5_12"/>
    <property type="match status" value="1"/>
</dbReference>
<keyword evidence="3 7" id="KW-0223">Dioxygenase</keyword>
<keyword evidence="4" id="KW-0560">Oxidoreductase</keyword>
<sequence length="271" mass="29295">MTGNPESPDERPGDAEPRRGITRKHLLNTAAVAVPASFLVGAAPAQADSDQSGKRLSPTPSCDDGDDPTPPQTEGPYFKPNSPERTTMLDGPGTRLVLTGIAFGLDCQRLPDVLLDFWMADTYGQYDNVTYRFRGHQYTAGDGSFTLTTIVPGLYPGRTRHIHVKAQAPGKPVLTTQLYFPGEPGNNTDPIFDARLLMDVRTVGSGKEASFEFVLNVDGGPGEPGGTWRSGTSYKAGDKVTYNGTQYQCQIAHTAQPGWEPPSTPALWRRV</sequence>
<dbReference type="GO" id="GO:0005975">
    <property type="term" value="P:carbohydrate metabolic process"/>
    <property type="evidence" value="ECO:0007669"/>
    <property type="project" value="InterPro"/>
</dbReference>
<evidence type="ECO:0000256" key="5">
    <source>
        <dbReference type="SAM" id="MobiDB-lite"/>
    </source>
</evidence>
<dbReference type="EMBL" id="CP001778">
    <property type="protein sequence ID" value="ADD42389.1"/>
    <property type="molecule type" value="Genomic_DNA"/>
</dbReference>
<dbReference type="GO" id="GO:0005576">
    <property type="term" value="C:extracellular region"/>
    <property type="evidence" value="ECO:0007669"/>
    <property type="project" value="InterPro"/>
</dbReference>
<dbReference type="PANTHER" id="PTHR33711:SF11">
    <property type="entry name" value="DIOXYGENASE"/>
    <property type="match status" value="1"/>
</dbReference>
<dbReference type="Pfam" id="PF00775">
    <property type="entry name" value="Dioxygenase_C"/>
    <property type="match status" value="1"/>
</dbReference>
<protein>
    <submittedName>
        <fullName evidence="7">Intradiol ring-cleavage dioxygenase</fullName>
    </submittedName>
</protein>
<dbReference type="InterPro" id="IPR015889">
    <property type="entry name" value="Intradiol_dOase_core"/>
</dbReference>
<dbReference type="eggNOG" id="COG3485">
    <property type="taxonomic scope" value="Bacteria"/>
</dbReference>
<organism evidence="7 8">
    <name type="scientific">Stackebrandtia nassauensis (strain DSM 44728 / CIP 108903 / NRRL B-16338 / NBRC 102104 / LLR-40K-21)</name>
    <dbReference type="NCBI Taxonomy" id="446470"/>
    <lineage>
        <taxon>Bacteria</taxon>
        <taxon>Bacillati</taxon>
        <taxon>Actinomycetota</taxon>
        <taxon>Actinomycetes</taxon>
        <taxon>Glycomycetales</taxon>
        <taxon>Glycomycetaceae</taxon>
        <taxon>Stackebrandtia</taxon>
    </lineage>
</organism>
<name>D3Q7B8_STANL</name>
<dbReference type="SUPFAM" id="SSF49482">
    <property type="entry name" value="Aromatic compound dioxygenase"/>
    <property type="match status" value="1"/>
</dbReference>
<dbReference type="Gene3D" id="2.60.130.10">
    <property type="entry name" value="Aromatic compound dioxygenase"/>
    <property type="match status" value="1"/>
</dbReference>
<dbReference type="KEGG" id="sna:Snas_2713"/>
<feature type="region of interest" description="Disordered" evidence="5">
    <location>
        <begin position="43"/>
        <end position="91"/>
    </location>
</feature>
<dbReference type="CDD" id="cd00421">
    <property type="entry name" value="intradiol_dioxygenase"/>
    <property type="match status" value="1"/>
</dbReference>
<dbReference type="CDD" id="cd12214">
    <property type="entry name" value="ChiA1_BD"/>
    <property type="match status" value="1"/>
</dbReference>
<comment type="similarity">
    <text evidence="1">Belongs to the intradiol ring-cleavage dioxygenase family.</text>
</comment>
<evidence type="ECO:0000256" key="4">
    <source>
        <dbReference type="ARBA" id="ARBA00023002"/>
    </source>
</evidence>
<dbReference type="HOGENOM" id="CLU_027719_5_1_11"/>
<dbReference type="GO" id="GO:0016702">
    <property type="term" value="F:oxidoreductase activity, acting on single donors with incorporation of molecular oxygen, incorporation of two atoms of oxygen"/>
    <property type="evidence" value="ECO:0007669"/>
    <property type="project" value="InterPro"/>
</dbReference>
<dbReference type="OrthoDB" id="9800887at2"/>
<dbReference type="eggNOG" id="COG3979">
    <property type="taxonomic scope" value="Bacteria"/>
</dbReference>
<dbReference type="GO" id="GO:0004553">
    <property type="term" value="F:hydrolase activity, hydrolyzing O-glycosyl compounds"/>
    <property type="evidence" value="ECO:0007669"/>
    <property type="project" value="InterPro"/>
</dbReference>
<dbReference type="AlphaFoldDB" id="D3Q7B8"/>
<dbReference type="Proteomes" id="UP000000844">
    <property type="component" value="Chromosome"/>
</dbReference>
<dbReference type="Gene3D" id="2.10.10.20">
    <property type="entry name" value="Carbohydrate-binding module superfamily 5/12"/>
    <property type="match status" value="1"/>
</dbReference>
<dbReference type="InterPro" id="IPR050770">
    <property type="entry name" value="Intradiol_RC_Dioxygenase"/>
</dbReference>
<dbReference type="SUPFAM" id="SSF51055">
    <property type="entry name" value="Carbohydrate binding domain"/>
    <property type="match status" value="1"/>
</dbReference>
<feature type="compositionally biased region" description="Basic and acidic residues" evidence="5">
    <location>
        <begin position="8"/>
        <end position="19"/>
    </location>
</feature>
<keyword evidence="8" id="KW-1185">Reference proteome</keyword>
<evidence type="ECO:0000259" key="6">
    <source>
        <dbReference type="SMART" id="SM00495"/>
    </source>
</evidence>
<dbReference type="GO" id="GO:0008199">
    <property type="term" value="F:ferric iron binding"/>
    <property type="evidence" value="ECO:0007669"/>
    <property type="project" value="InterPro"/>
</dbReference>
<reference evidence="7 8" key="1">
    <citation type="journal article" date="2009" name="Stand. Genomic Sci.">
        <title>Complete genome sequence of Stackebrandtia nassauensis type strain (LLR-40K-21).</title>
        <authorList>
            <person name="Munk C."/>
            <person name="Lapidus A."/>
            <person name="Copeland A."/>
            <person name="Jando M."/>
            <person name="Mayilraj S."/>
            <person name="Glavina Del Rio T."/>
            <person name="Nolan M."/>
            <person name="Chen F."/>
            <person name="Lucas S."/>
            <person name="Tice H."/>
            <person name="Cheng J.F."/>
            <person name="Han C."/>
            <person name="Detter J.C."/>
            <person name="Bruce D."/>
            <person name="Goodwin L."/>
            <person name="Chain P."/>
            <person name="Pitluck S."/>
            <person name="Goker M."/>
            <person name="Ovchinikova G."/>
            <person name="Pati A."/>
            <person name="Ivanova N."/>
            <person name="Mavromatis K."/>
            <person name="Chen A."/>
            <person name="Palaniappan K."/>
            <person name="Land M."/>
            <person name="Hauser L."/>
            <person name="Chang Y.J."/>
            <person name="Jeffries C.D."/>
            <person name="Bristow J."/>
            <person name="Eisen J.A."/>
            <person name="Markowitz V."/>
            <person name="Hugenholtz P."/>
            <person name="Kyrpides N.C."/>
            <person name="Klenk H.P."/>
        </authorList>
    </citation>
    <scope>NUCLEOTIDE SEQUENCE [LARGE SCALE GENOMIC DNA]</scope>
    <source>
        <strain evidence="8">DSM 44728 / CIP 108903 / NRRL B-16338 / NBRC 102104 / LLR-40K-21</strain>
    </source>
</reference>
<evidence type="ECO:0000313" key="8">
    <source>
        <dbReference type="Proteomes" id="UP000000844"/>
    </source>
</evidence>
<dbReference type="STRING" id="446470.Snas_2713"/>
<gene>
    <name evidence="7" type="ordered locus">Snas_2713</name>
</gene>
<dbReference type="InterPro" id="IPR036573">
    <property type="entry name" value="CBM_sf_5/12"/>
</dbReference>
<dbReference type="InterPro" id="IPR000627">
    <property type="entry name" value="Intradiol_dOase_C"/>
</dbReference>
<evidence type="ECO:0000256" key="1">
    <source>
        <dbReference type="ARBA" id="ARBA00007825"/>
    </source>
</evidence>
<feature type="domain" description="Chitin-binding type-3" evidence="6">
    <location>
        <begin position="225"/>
        <end position="271"/>
    </location>
</feature>
<dbReference type="SMART" id="SM00495">
    <property type="entry name" value="ChtBD3"/>
    <property type="match status" value="1"/>
</dbReference>
<dbReference type="GO" id="GO:0030246">
    <property type="term" value="F:carbohydrate binding"/>
    <property type="evidence" value="ECO:0007669"/>
    <property type="project" value="InterPro"/>
</dbReference>
<evidence type="ECO:0000256" key="3">
    <source>
        <dbReference type="ARBA" id="ARBA00022964"/>
    </source>
</evidence>
<accession>D3Q7B8</accession>
<dbReference type="InterPro" id="IPR006311">
    <property type="entry name" value="TAT_signal"/>
</dbReference>
<proteinExistence type="inferred from homology"/>
<dbReference type="PANTHER" id="PTHR33711">
    <property type="entry name" value="DIOXYGENASE, PUTATIVE (AFU_ORTHOLOGUE AFUA_2G02910)-RELATED"/>
    <property type="match status" value="1"/>
</dbReference>
<evidence type="ECO:0000256" key="2">
    <source>
        <dbReference type="ARBA" id="ARBA00022801"/>
    </source>
</evidence>
<dbReference type="RefSeq" id="WP_013017960.1">
    <property type="nucleotide sequence ID" value="NC_013947.1"/>
</dbReference>